<evidence type="ECO:0000313" key="3">
    <source>
        <dbReference type="EMBL" id="KAK1130319.1"/>
    </source>
</evidence>
<dbReference type="SUPFAM" id="SSF53474">
    <property type="entry name" value="alpha/beta-Hydrolases"/>
    <property type="match status" value="1"/>
</dbReference>
<evidence type="ECO:0000259" key="2">
    <source>
        <dbReference type="Pfam" id="PF00135"/>
    </source>
</evidence>
<gene>
    <name evidence="3" type="ORF">K0M31_018455</name>
</gene>
<comment type="caution">
    <text evidence="3">The sequence shown here is derived from an EMBL/GenBank/DDBJ whole genome shotgun (WGS) entry which is preliminary data.</text>
</comment>
<dbReference type="EMBL" id="JAHYIQ010000007">
    <property type="protein sequence ID" value="KAK1130319.1"/>
    <property type="molecule type" value="Genomic_DNA"/>
</dbReference>
<feature type="domain" description="Carboxylesterase type B" evidence="2">
    <location>
        <begin position="2"/>
        <end position="81"/>
    </location>
</feature>
<keyword evidence="1" id="KW-0325">Glycoprotein</keyword>
<dbReference type="Pfam" id="PF00135">
    <property type="entry name" value="COesterase"/>
    <property type="match status" value="1"/>
</dbReference>
<sequence>MQARLLDCPTDSTSSMISCFRSKPVENFTDTLISLFDWYGNPILFWEPTVEPKAPGVERFLTDQPYNLIKQRKFHRVPLIMRY</sequence>
<evidence type="ECO:0000313" key="4">
    <source>
        <dbReference type="Proteomes" id="UP001177670"/>
    </source>
</evidence>
<dbReference type="Proteomes" id="UP001177670">
    <property type="component" value="Unassembled WGS sequence"/>
</dbReference>
<name>A0AA40G437_9HYME</name>
<dbReference type="InterPro" id="IPR029058">
    <property type="entry name" value="AB_hydrolase_fold"/>
</dbReference>
<dbReference type="AlphaFoldDB" id="A0AA40G437"/>
<protein>
    <recommendedName>
        <fullName evidence="2">Carboxylesterase type B domain-containing protein</fullName>
    </recommendedName>
</protein>
<reference evidence="3" key="1">
    <citation type="submission" date="2021-10" db="EMBL/GenBank/DDBJ databases">
        <title>Melipona bicolor Genome sequencing and assembly.</title>
        <authorList>
            <person name="Araujo N.S."/>
            <person name="Arias M.C."/>
        </authorList>
    </citation>
    <scope>NUCLEOTIDE SEQUENCE</scope>
    <source>
        <strain evidence="3">USP_2M_L1-L4_2017</strain>
        <tissue evidence="3">Whole body</tissue>
    </source>
</reference>
<accession>A0AA40G437</accession>
<keyword evidence="4" id="KW-1185">Reference proteome</keyword>
<dbReference type="Gene3D" id="3.40.50.1820">
    <property type="entry name" value="alpha/beta hydrolase"/>
    <property type="match status" value="1"/>
</dbReference>
<proteinExistence type="predicted"/>
<dbReference type="InterPro" id="IPR002018">
    <property type="entry name" value="CarbesteraseB"/>
</dbReference>
<organism evidence="3 4">
    <name type="scientific">Melipona bicolor</name>
    <dbReference type="NCBI Taxonomy" id="60889"/>
    <lineage>
        <taxon>Eukaryota</taxon>
        <taxon>Metazoa</taxon>
        <taxon>Ecdysozoa</taxon>
        <taxon>Arthropoda</taxon>
        <taxon>Hexapoda</taxon>
        <taxon>Insecta</taxon>
        <taxon>Pterygota</taxon>
        <taxon>Neoptera</taxon>
        <taxon>Endopterygota</taxon>
        <taxon>Hymenoptera</taxon>
        <taxon>Apocrita</taxon>
        <taxon>Aculeata</taxon>
        <taxon>Apoidea</taxon>
        <taxon>Anthophila</taxon>
        <taxon>Apidae</taxon>
        <taxon>Melipona</taxon>
    </lineage>
</organism>
<evidence type="ECO:0000256" key="1">
    <source>
        <dbReference type="ARBA" id="ARBA00023180"/>
    </source>
</evidence>